<keyword evidence="3" id="KW-0804">Transcription</keyword>
<dbReference type="Proteomes" id="UP000730482">
    <property type="component" value="Unassembled WGS sequence"/>
</dbReference>
<dbReference type="PANTHER" id="PTHR46796:SF7">
    <property type="entry name" value="ARAC FAMILY TRANSCRIPTIONAL REGULATOR"/>
    <property type="match status" value="1"/>
</dbReference>
<sequence length="255" mass="28029">MDITRFAAEQAISTMWNRYADPLSLDEIADSAILSKFYFSRVFRSLTGTSPGRFLSAIRLFRAKNLLLETEMSVTEVAYAVGYNSLGTFTSRFTRSVGASPGRYRTMSLAGTHSVLDMVPVPGPGPHGEVSGALSFPESEDLLRVYVGLFPSPVVEGIPVACEVLQAPGPFVLRDVPTGTWYLRAAAVELRQAESLPWQRRPALLGEHGHHQVDAHVNVPVGEMTLRPSGFLDPPILRALPELDNWELTELHRVA</sequence>
<dbReference type="InterPro" id="IPR018062">
    <property type="entry name" value="HTH_AraC-typ_CS"/>
</dbReference>
<dbReference type="InterPro" id="IPR009057">
    <property type="entry name" value="Homeodomain-like_sf"/>
</dbReference>
<keyword evidence="2" id="KW-0238">DNA-binding</keyword>
<dbReference type="Pfam" id="PF12833">
    <property type="entry name" value="HTH_18"/>
    <property type="match status" value="1"/>
</dbReference>
<reference evidence="5 6" key="1">
    <citation type="submission" date="2020-02" db="EMBL/GenBank/DDBJ databases">
        <title>Acidophilic actinobacteria isolated from forest soil.</title>
        <authorList>
            <person name="Golinska P."/>
        </authorList>
    </citation>
    <scope>NUCLEOTIDE SEQUENCE [LARGE SCALE GENOMIC DNA]</scope>
    <source>
        <strain evidence="5 6">NL8</strain>
    </source>
</reference>
<accession>A0ABS5KSY5</accession>
<evidence type="ECO:0000313" key="5">
    <source>
        <dbReference type="EMBL" id="MBS2549157.1"/>
    </source>
</evidence>
<gene>
    <name evidence="5" type="ORF">KGQ19_20020</name>
</gene>
<dbReference type="SMART" id="SM00342">
    <property type="entry name" value="HTH_ARAC"/>
    <property type="match status" value="1"/>
</dbReference>
<evidence type="ECO:0000313" key="6">
    <source>
        <dbReference type="Proteomes" id="UP000730482"/>
    </source>
</evidence>
<evidence type="ECO:0000256" key="1">
    <source>
        <dbReference type="ARBA" id="ARBA00023015"/>
    </source>
</evidence>
<feature type="domain" description="HTH araC/xylS-type" evidence="4">
    <location>
        <begin position="9"/>
        <end position="107"/>
    </location>
</feature>
<dbReference type="InterPro" id="IPR050204">
    <property type="entry name" value="AraC_XylS_family_regulators"/>
</dbReference>
<evidence type="ECO:0000259" key="4">
    <source>
        <dbReference type="PROSITE" id="PS01124"/>
    </source>
</evidence>
<dbReference type="PROSITE" id="PS00041">
    <property type="entry name" value="HTH_ARAC_FAMILY_1"/>
    <property type="match status" value="1"/>
</dbReference>
<dbReference type="EMBL" id="JAAFYZ010000064">
    <property type="protein sequence ID" value="MBS2549157.1"/>
    <property type="molecule type" value="Genomic_DNA"/>
</dbReference>
<keyword evidence="1" id="KW-0805">Transcription regulation</keyword>
<organism evidence="5 6">
    <name type="scientific">Catenulispora pinistramenti</name>
    <dbReference type="NCBI Taxonomy" id="2705254"/>
    <lineage>
        <taxon>Bacteria</taxon>
        <taxon>Bacillati</taxon>
        <taxon>Actinomycetota</taxon>
        <taxon>Actinomycetes</taxon>
        <taxon>Catenulisporales</taxon>
        <taxon>Catenulisporaceae</taxon>
        <taxon>Catenulispora</taxon>
    </lineage>
</organism>
<name>A0ABS5KSY5_9ACTN</name>
<dbReference type="RefSeq" id="WP_212010722.1">
    <property type="nucleotide sequence ID" value="NZ_JAAFYZ010000064.1"/>
</dbReference>
<dbReference type="InterPro" id="IPR020449">
    <property type="entry name" value="Tscrpt_reg_AraC-type_HTH"/>
</dbReference>
<dbReference type="Gene3D" id="1.10.10.60">
    <property type="entry name" value="Homeodomain-like"/>
    <property type="match status" value="2"/>
</dbReference>
<dbReference type="PROSITE" id="PS01124">
    <property type="entry name" value="HTH_ARAC_FAMILY_2"/>
    <property type="match status" value="1"/>
</dbReference>
<evidence type="ECO:0000256" key="2">
    <source>
        <dbReference type="ARBA" id="ARBA00023125"/>
    </source>
</evidence>
<evidence type="ECO:0000256" key="3">
    <source>
        <dbReference type="ARBA" id="ARBA00023163"/>
    </source>
</evidence>
<dbReference type="PRINTS" id="PR00032">
    <property type="entry name" value="HTHARAC"/>
</dbReference>
<dbReference type="SUPFAM" id="SSF46689">
    <property type="entry name" value="Homeodomain-like"/>
    <property type="match status" value="2"/>
</dbReference>
<keyword evidence="6" id="KW-1185">Reference proteome</keyword>
<dbReference type="PANTHER" id="PTHR46796">
    <property type="entry name" value="HTH-TYPE TRANSCRIPTIONAL ACTIVATOR RHAS-RELATED"/>
    <property type="match status" value="1"/>
</dbReference>
<comment type="caution">
    <text evidence="5">The sequence shown here is derived from an EMBL/GenBank/DDBJ whole genome shotgun (WGS) entry which is preliminary data.</text>
</comment>
<dbReference type="InterPro" id="IPR018060">
    <property type="entry name" value="HTH_AraC"/>
</dbReference>
<proteinExistence type="predicted"/>
<protein>
    <submittedName>
        <fullName evidence="5">Helix-turn-helix transcriptional regulator</fullName>
    </submittedName>
</protein>